<dbReference type="InterPro" id="IPR007492">
    <property type="entry name" value="LytTR_DNA-bd_dom"/>
</dbReference>
<dbReference type="OrthoDB" id="2136316at2"/>
<dbReference type="InterPro" id="IPR046947">
    <property type="entry name" value="LytR-like"/>
</dbReference>
<dbReference type="GeneID" id="35768025"/>
<dbReference type="KEGG" id="aun:AWM73_08495"/>
<dbReference type="Gene3D" id="2.40.50.1020">
    <property type="entry name" value="LytTr DNA-binding domain"/>
    <property type="match status" value="1"/>
</dbReference>
<dbReference type="EMBL" id="JAOTML010000006">
    <property type="protein sequence ID" value="MCY3053513.1"/>
    <property type="molecule type" value="Genomic_DNA"/>
</dbReference>
<dbReference type="RefSeq" id="WP_060778944.1">
    <property type="nucleotide sequence ID" value="NZ_CAJHLF010000006.1"/>
</dbReference>
<dbReference type="GO" id="GO:0000156">
    <property type="term" value="F:phosphorelay response regulator activity"/>
    <property type="evidence" value="ECO:0007669"/>
    <property type="project" value="InterPro"/>
</dbReference>
<name>A0A0X8FFU2_9LACT</name>
<evidence type="ECO:0000259" key="1">
    <source>
        <dbReference type="PROSITE" id="PS50930"/>
    </source>
</evidence>
<protein>
    <submittedName>
        <fullName evidence="3">LytTR family transcriptional regulator</fullName>
    </submittedName>
</protein>
<dbReference type="SMART" id="SM00850">
    <property type="entry name" value="LytTR"/>
    <property type="match status" value="1"/>
</dbReference>
<dbReference type="AlphaFoldDB" id="A0A0X8FFU2"/>
<keyword evidence="5" id="KW-1185">Reference proteome</keyword>
<dbReference type="EMBL" id="CP065662">
    <property type="protein sequence ID" value="QPS01778.1"/>
    <property type="molecule type" value="Genomic_DNA"/>
</dbReference>
<evidence type="ECO:0000313" key="3">
    <source>
        <dbReference type="EMBL" id="QPS01778.1"/>
    </source>
</evidence>
<organism evidence="3 4">
    <name type="scientific">Aerococcus urinae</name>
    <dbReference type="NCBI Taxonomy" id="1376"/>
    <lineage>
        <taxon>Bacteria</taxon>
        <taxon>Bacillati</taxon>
        <taxon>Bacillota</taxon>
        <taxon>Bacilli</taxon>
        <taxon>Lactobacillales</taxon>
        <taxon>Aerococcaceae</taxon>
        <taxon>Aerococcus</taxon>
    </lineage>
</organism>
<sequence length="153" mass="17464">MDDSKINIQQVIDPQLKENYIAIHAQSESQAQSLAQQISPCLSRSQEDIALKVDDQYFIVHTKDILYLEVNQGILTITTSNKKYQSRQSLSSLADKLNSQDFIRISKYAMVRLQAIERLEMAFSGNMYAYLSTGQQVNVSRRFVSQVKNRLGI</sequence>
<dbReference type="PROSITE" id="PS50930">
    <property type="entry name" value="HTH_LYTTR"/>
    <property type="match status" value="1"/>
</dbReference>
<gene>
    <name evidence="3" type="ORF">I6G68_01515</name>
    <name evidence="2" type="ORF">ODY43_05880</name>
</gene>
<dbReference type="Proteomes" id="UP001069145">
    <property type="component" value="Unassembled WGS sequence"/>
</dbReference>
<dbReference type="PANTHER" id="PTHR37299:SF1">
    <property type="entry name" value="STAGE 0 SPORULATION PROTEIN A HOMOLOG"/>
    <property type="match status" value="1"/>
</dbReference>
<accession>A0A0X8FFU2</accession>
<evidence type="ECO:0000313" key="5">
    <source>
        <dbReference type="Proteomes" id="UP001069145"/>
    </source>
</evidence>
<evidence type="ECO:0000313" key="4">
    <source>
        <dbReference type="Proteomes" id="UP000594771"/>
    </source>
</evidence>
<proteinExistence type="predicted"/>
<reference evidence="2" key="2">
    <citation type="submission" date="2022-09" db="EMBL/GenBank/DDBJ databases">
        <title>Aerococcus urinae taxonomy study.</title>
        <authorList>
            <person name="Christensen J."/>
            <person name="Senneby E."/>
        </authorList>
    </citation>
    <scope>NUCLEOTIDE SEQUENCE</scope>
    <source>
        <strain evidence="2">NLD-066-U95</strain>
    </source>
</reference>
<dbReference type="GO" id="GO:0003677">
    <property type="term" value="F:DNA binding"/>
    <property type="evidence" value="ECO:0007669"/>
    <property type="project" value="InterPro"/>
</dbReference>
<feature type="domain" description="HTH LytTR-type" evidence="1">
    <location>
        <begin position="49"/>
        <end position="153"/>
    </location>
</feature>
<reference evidence="3 4" key="1">
    <citation type="submission" date="2020-12" db="EMBL/GenBank/DDBJ databases">
        <title>FDA dAtabase for Regulatory Grade micrObial Sequences (FDA-ARGOS): Supporting development and validation of Infectious Disease Dx tests.</title>
        <authorList>
            <person name="Sproer C."/>
            <person name="Gronow S."/>
            <person name="Severitt S."/>
            <person name="Schroder I."/>
            <person name="Tallon L."/>
            <person name="Sadzewicz L."/>
            <person name="Zhao X."/>
            <person name="Boylan J."/>
            <person name="Ott S."/>
            <person name="Bowen H."/>
            <person name="Vavikolanu K."/>
            <person name="Mehta A."/>
            <person name="Aluvathingal J."/>
            <person name="Nadendla S."/>
            <person name="Lowell S."/>
            <person name="Myers T."/>
            <person name="Yan Y."/>
            <person name="Sichtig H."/>
        </authorList>
    </citation>
    <scope>NUCLEOTIDE SEQUENCE [LARGE SCALE GENOMIC DNA]</scope>
    <source>
        <strain evidence="3 4">FDAARGOS_911</strain>
    </source>
</reference>
<evidence type="ECO:0000313" key="2">
    <source>
        <dbReference type="EMBL" id="MCY3053513.1"/>
    </source>
</evidence>
<dbReference type="PANTHER" id="PTHR37299">
    <property type="entry name" value="TRANSCRIPTIONAL REGULATOR-RELATED"/>
    <property type="match status" value="1"/>
</dbReference>
<dbReference type="Pfam" id="PF04397">
    <property type="entry name" value="LytTR"/>
    <property type="match status" value="1"/>
</dbReference>
<dbReference type="Proteomes" id="UP000594771">
    <property type="component" value="Chromosome"/>
</dbReference>